<comment type="caution">
    <text evidence="1">The sequence shown here is derived from an EMBL/GenBank/DDBJ whole genome shotgun (WGS) entry which is preliminary data.</text>
</comment>
<sequence length="95" mass="10868">MEVRAFQRFPLKHSELKGLLVSAEAEDWKSGVDVFQGQESVLDARCYVQKKEKNILMHFPQHDCAIAQEISIGKLVPMISPLNYSRLSMGKAFWD</sequence>
<accession>A0A4Y2SST9</accession>
<dbReference type="Proteomes" id="UP000499080">
    <property type="component" value="Unassembled WGS sequence"/>
</dbReference>
<protein>
    <submittedName>
        <fullName evidence="1">Uncharacterized protein</fullName>
    </submittedName>
</protein>
<evidence type="ECO:0000313" key="2">
    <source>
        <dbReference type="Proteomes" id="UP000499080"/>
    </source>
</evidence>
<organism evidence="1 2">
    <name type="scientific">Araneus ventricosus</name>
    <name type="common">Orbweaver spider</name>
    <name type="synonym">Epeira ventricosa</name>
    <dbReference type="NCBI Taxonomy" id="182803"/>
    <lineage>
        <taxon>Eukaryota</taxon>
        <taxon>Metazoa</taxon>
        <taxon>Ecdysozoa</taxon>
        <taxon>Arthropoda</taxon>
        <taxon>Chelicerata</taxon>
        <taxon>Arachnida</taxon>
        <taxon>Araneae</taxon>
        <taxon>Araneomorphae</taxon>
        <taxon>Entelegynae</taxon>
        <taxon>Araneoidea</taxon>
        <taxon>Araneidae</taxon>
        <taxon>Araneus</taxon>
    </lineage>
</organism>
<reference evidence="1 2" key="1">
    <citation type="journal article" date="2019" name="Sci. Rep.">
        <title>Orb-weaving spider Araneus ventricosus genome elucidates the spidroin gene catalogue.</title>
        <authorList>
            <person name="Kono N."/>
            <person name="Nakamura H."/>
            <person name="Ohtoshi R."/>
            <person name="Moran D.A.P."/>
            <person name="Shinohara A."/>
            <person name="Yoshida Y."/>
            <person name="Fujiwara M."/>
            <person name="Mori M."/>
            <person name="Tomita M."/>
            <person name="Arakawa K."/>
        </authorList>
    </citation>
    <scope>NUCLEOTIDE SEQUENCE [LARGE SCALE GENOMIC DNA]</scope>
</reference>
<evidence type="ECO:0000313" key="1">
    <source>
        <dbReference type="EMBL" id="GBN91364.1"/>
    </source>
</evidence>
<proteinExistence type="predicted"/>
<dbReference type="EMBL" id="BGPR01023850">
    <property type="protein sequence ID" value="GBN91364.1"/>
    <property type="molecule type" value="Genomic_DNA"/>
</dbReference>
<gene>
    <name evidence="1" type="ORF">AVEN_86564_1</name>
</gene>
<keyword evidence="2" id="KW-1185">Reference proteome</keyword>
<dbReference type="AlphaFoldDB" id="A0A4Y2SST9"/>
<name>A0A4Y2SST9_ARAVE</name>